<dbReference type="SUPFAM" id="SSF57756">
    <property type="entry name" value="Retrovirus zinc finger-like domains"/>
    <property type="match status" value="1"/>
</dbReference>
<protein>
    <recommendedName>
        <fullName evidence="4">CCHC-type domain-containing protein</fullName>
    </recommendedName>
</protein>
<sequence>MEELILRLHKLKISEEKYKIAITTLNKEESSDKQEEEERMEHSKVSFKKKISFTKPYYPRPTLVDLQIEEKFEFEFNKESIVEWNIDGMSEYRIKTIIKYMLMYALATQLKGNTNEAIAKVLITEFTRQLQGWWDFYIIEPPKNHILTTRVRDPLSVNTLIYTIVSHFIGTNELQLDRKQEQLINLRCPSLSHLNCHKDVFFSNVMTKSDCNADFWKEKFLSGLLALFAKRIRNKLKAKYNNAIRHSQLTYGDLAAEVAAKGITLCNDIKLKRKLEQQRKDSREILGDFCEQIGYQPIEYLKREKFWKCHKKGHKERFRKEKDKGIESSSDKKHKYSNKKNKQKDKKKKERVCWRCGQIGHYANRCKVKKKIESLTINEGLKKSLCKILLNEEGEDIFVIYKGSNSEHESESDSDSYEESEHESHSKEEHGECCECYKCFAKKIWLSEKSDREPYILQKIIPKEQIPNRKPTISELKSKINKVTEELSELKERVFYLENLSSRSNKKVQFEESSEFEKDEEDHQAKILGEINFLSSNKIDNKLKWANTIGREFSLKVEATVDLGADLNYIKERLIPSKYYFKTTQIVTTTNRHPLPIEYKLVDVAICNNDICLPMPFIMERNKHIVTLPYEEGFDEKNIPTKARSIAMGPQYLELCKKEISDLLTNGLSRPSYSPWSFPAFYVKNAVELEKGAPRLVIN</sequence>
<dbReference type="InterPro" id="IPR036875">
    <property type="entry name" value="Znf_CCHC_sf"/>
</dbReference>
<dbReference type="InterPro" id="IPR001878">
    <property type="entry name" value="Znf_CCHC"/>
</dbReference>
<keyword evidence="1" id="KW-0862">Zinc</keyword>
<dbReference type="AlphaFoldDB" id="A0A2G9HJX5"/>
<keyword evidence="6" id="KW-1185">Reference proteome</keyword>
<feature type="region of interest" description="Disordered" evidence="3">
    <location>
        <begin position="405"/>
        <end position="424"/>
    </location>
</feature>
<name>A0A2G9HJX5_9LAMI</name>
<keyword evidence="2" id="KW-0175">Coiled coil</keyword>
<dbReference type="Proteomes" id="UP000231279">
    <property type="component" value="Unassembled WGS sequence"/>
</dbReference>
<keyword evidence="1" id="KW-0863">Zinc-finger</keyword>
<evidence type="ECO:0000313" key="5">
    <source>
        <dbReference type="EMBL" id="PIN17827.1"/>
    </source>
</evidence>
<dbReference type="PROSITE" id="PS50158">
    <property type="entry name" value="ZF_CCHC"/>
    <property type="match status" value="1"/>
</dbReference>
<feature type="coiled-coil region" evidence="2">
    <location>
        <begin position="473"/>
        <end position="500"/>
    </location>
</feature>
<dbReference type="SMART" id="SM00343">
    <property type="entry name" value="ZnF_C2HC"/>
    <property type="match status" value="1"/>
</dbReference>
<evidence type="ECO:0000256" key="2">
    <source>
        <dbReference type="SAM" id="Coils"/>
    </source>
</evidence>
<comment type="caution">
    <text evidence="5">The sequence shown here is derived from an EMBL/GenBank/DDBJ whole genome shotgun (WGS) entry which is preliminary data.</text>
</comment>
<proteinExistence type="predicted"/>
<dbReference type="PANTHER" id="PTHR33054:SF9">
    <property type="entry name" value="CCHC-TYPE DOMAIN-CONTAINING PROTEIN"/>
    <property type="match status" value="1"/>
</dbReference>
<feature type="compositionally biased region" description="Basic and acidic residues" evidence="3">
    <location>
        <begin position="318"/>
        <end position="331"/>
    </location>
</feature>
<dbReference type="InterPro" id="IPR056648">
    <property type="entry name" value="DUF7746"/>
</dbReference>
<dbReference type="Gene3D" id="3.10.10.10">
    <property type="entry name" value="HIV Type 1 Reverse Transcriptase, subunit A, domain 1"/>
    <property type="match status" value="1"/>
</dbReference>
<keyword evidence="1" id="KW-0479">Metal-binding</keyword>
<evidence type="ECO:0000259" key="4">
    <source>
        <dbReference type="PROSITE" id="PS50158"/>
    </source>
</evidence>
<dbReference type="STRING" id="429701.A0A2G9HJX5"/>
<dbReference type="Pfam" id="PF24925">
    <property type="entry name" value="DUF7746"/>
    <property type="match status" value="1"/>
</dbReference>
<accession>A0A2G9HJX5</accession>
<gene>
    <name evidence="5" type="ORF">CDL12_09511</name>
</gene>
<feature type="region of interest" description="Disordered" evidence="3">
    <location>
        <begin position="318"/>
        <end position="346"/>
    </location>
</feature>
<feature type="compositionally biased region" description="Acidic residues" evidence="3">
    <location>
        <begin position="412"/>
        <end position="421"/>
    </location>
</feature>
<feature type="domain" description="CCHC-type" evidence="4">
    <location>
        <begin position="353"/>
        <end position="367"/>
    </location>
</feature>
<dbReference type="Pfam" id="PF22909">
    <property type="entry name" value="Caulimovir_coat_dom"/>
    <property type="match status" value="1"/>
</dbReference>
<evidence type="ECO:0000313" key="6">
    <source>
        <dbReference type="Proteomes" id="UP000231279"/>
    </source>
</evidence>
<dbReference type="OrthoDB" id="1304870at2759"/>
<feature type="compositionally biased region" description="Basic residues" evidence="3">
    <location>
        <begin position="332"/>
        <end position="346"/>
    </location>
</feature>
<evidence type="ECO:0000256" key="1">
    <source>
        <dbReference type="PROSITE-ProRule" id="PRU00047"/>
    </source>
</evidence>
<dbReference type="GO" id="GO:0008270">
    <property type="term" value="F:zinc ion binding"/>
    <property type="evidence" value="ECO:0007669"/>
    <property type="project" value="UniProtKB-KW"/>
</dbReference>
<dbReference type="Gene3D" id="4.10.60.10">
    <property type="entry name" value="Zinc finger, CCHC-type"/>
    <property type="match status" value="1"/>
</dbReference>
<dbReference type="GO" id="GO:0003676">
    <property type="term" value="F:nucleic acid binding"/>
    <property type="evidence" value="ECO:0007669"/>
    <property type="project" value="InterPro"/>
</dbReference>
<organism evidence="5 6">
    <name type="scientific">Handroanthus impetiginosus</name>
    <dbReference type="NCBI Taxonomy" id="429701"/>
    <lineage>
        <taxon>Eukaryota</taxon>
        <taxon>Viridiplantae</taxon>
        <taxon>Streptophyta</taxon>
        <taxon>Embryophyta</taxon>
        <taxon>Tracheophyta</taxon>
        <taxon>Spermatophyta</taxon>
        <taxon>Magnoliopsida</taxon>
        <taxon>eudicotyledons</taxon>
        <taxon>Gunneridae</taxon>
        <taxon>Pentapetalae</taxon>
        <taxon>asterids</taxon>
        <taxon>lamiids</taxon>
        <taxon>Lamiales</taxon>
        <taxon>Bignoniaceae</taxon>
        <taxon>Crescentiina</taxon>
        <taxon>Tabebuia alliance</taxon>
        <taxon>Handroanthus</taxon>
    </lineage>
</organism>
<reference evidence="6" key="1">
    <citation type="journal article" date="2018" name="Gigascience">
        <title>Genome assembly of the Pink Ipe (Handroanthus impetiginosus, Bignoniaceae), a highly valued, ecologically keystone Neotropical timber forest tree.</title>
        <authorList>
            <person name="Silva-Junior O.B."/>
            <person name="Grattapaglia D."/>
            <person name="Novaes E."/>
            <person name="Collevatti R.G."/>
        </authorList>
    </citation>
    <scope>NUCLEOTIDE SEQUENCE [LARGE SCALE GENOMIC DNA]</scope>
    <source>
        <strain evidence="6">cv. UFG-1</strain>
    </source>
</reference>
<dbReference type="EMBL" id="NKXS01001604">
    <property type="protein sequence ID" value="PIN17827.1"/>
    <property type="molecule type" value="Genomic_DNA"/>
</dbReference>
<dbReference type="PANTHER" id="PTHR33054">
    <property type="entry name" value="CCHC-TYPE DOMAIN-CONTAINING PROTEIN"/>
    <property type="match status" value="1"/>
</dbReference>
<evidence type="ECO:0000256" key="3">
    <source>
        <dbReference type="SAM" id="MobiDB-lite"/>
    </source>
</evidence>
<dbReference type="Pfam" id="PF00098">
    <property type="entry name" value="zf-CCHC"/>
    <property type="match status" value="1"/>
</dbReference>